<proteinExistence type="predicted"/>
<protein>
    <submittedName>
        <fullName evidence="2">Uncharacterized protein</fullName>
    </submittedName>
</protein>
<dbReference type="RefSeq" id="WP_115939597.1">
    <property type="nucleotide sequence ID" value="NZ_QRDW01000021.1"/>
</dbReference>
<evidence type="ECO:0000313" key="2">
    <source>
        <dbReference type="EMBL" id="RED43706.1"/>
    </source>
</evidence>
<gene>
    <name evidence="2" type="ORF">DFP90_12117</name>
</gene>
<dbReference type="Proteomes" id="UP000256845">
    <property type="component" value="Unassembled WGS sequence"/>
</dbReference>
<comment type="caution">
    <text evidence="2">The sequence shown here is derived from an EMBL/GenBank/DDBJ whole genome shotgun (WGS) entry which is preliminary data.</text>
</comment>
<reference evidence="2 3" key="1">
    <citation type="submission" date="2018-07" db="EMBL/GenBank/DDBJ databases">
        <title>Genomic Encyclopedia of Type Strains, Phase III (KMG-III): the genomes of soil and plant-associated and newly described type strains.</title>
        <authorList>
            <person name="Whitman W."/>
        </authorList>
    </citation>
    <scope>NUCLEOTIDE SEQUENCE [LARGE SCALE GENOMIC DNA]</scope>
    <source>
        <strain evidence="2 3">CECT 8488</strain>
    </source>
</reference>
<name>A0A3D9H450_9PROT</name>
<keyword evidence="3" id="KW-1185">Reference proteome</keyword>
<evidence type="ECO:0000313" key="3">
    <source>
        <dbReference type="Proteomes" id="UP000256845"/>
    </source>
</evidence>
<dbReference type="EMBL" id="QRDW01000021">
    <property type="protein sequence ID" value="RED43706.1"/>
    <property type="molecule type" value="Genomic_DNA"/>
</dbReference>
<feature type="region of interest" description="Disordered" evidence="1">
    <location>
        <begin position="1"/>
        <end position="24"/>
    </location>
</feature>
<dbReference type="AlphaFoldDB" id="A0A3D9H450"/>
<evidence type="ECO:0000256" key="1">
    <source>
        <dbReference type="SAM" id="MobiDB-lite"/>
    </source>
</evidence>
<accession>A0A3D9H450</accession>
<sequence length="100" mass="10956">MSEIDQDIQKIAAPGRSNTPGSHIPTELERRIIDFISTPEPTQKLPSGNITKVILREMLDLLENHPASSSAEMSAAMNLIHAEIRNADILEQTKGLVVKA</sequence>
<organism evidence="2 3">
    <name type="scientific">Aestuariispira insulae</name>
    <dbReference type="NCBI Taxonomy" id="1461337"/>
    <lineage>
        <taxon>Bacteria</taxon>
        <taxon>Pseudomonadati</taxon>
        <taxon>Pseudomonadota</taxon>
        <taxon>Alphaproteobacteria</taxon>
        <taxon>Rhodospirillales</taxon>
        <taxon>Kiloniellaceae</taxon>
        <taxon>Aestuariispira</taxon>
    </lineage>
</organism>